<feature type="transmembrane region" description="Helical" evidence="1">
    <location>
        <begin position="48"/>
        <end position="67"/>
    </location>
</feature>
<sequence length="132" mass="14193">MSGLSGKKIKNLSHITELDGDPSIPPQMEVNSNKEHHLSIRLLCRAEISLAIGAFFGMLAVICIVFLPMSTFVSPVVITSTFVAVISAIAALVLLLISSSVVGLKNRIVIVQEPVSIYQTIAEANYIEEEVA</sequence>
<dbReference type="RefSeq" id="WP_115331509.1">
    <property type="nucleotide sequence ID" value="NZ_CAAAHP010000002.1"/>
</dbReference>
<dbReference type="EMBL" id="UGOD01000001">
    <property type="protein sequence ID" value="STX51907.1"/>
    <property type="molecule type" value="Genomic_DNA"/>
</dbReference>
<name>A0A378JLF6_9GAMM</name>
<protein>
    <recommendedName>
        <fullName evidence="4">Transmembrane protein</fullName>
    </recommendedName>
</protein>
<dbReference type="OrthoDB" id="9941485at2"/>
<evidence type="ECO:0000313" key="3">
    <source>
        <dbReference type="Proteomes" id="UP000254794"/>
    </source>
</evidence>
<reference evidence="2 3" key="1">
    <citation type="submission" date="2018-06" db="EMBL/GenBank/DDBJ databases">
        <authorList>
            <consortium name="Pathogen Informatics"/>
            <person name="Doyle S."/>
        </authorList>
    </citation>
    <scope>NUCLEOTIDE SEQUENCE [LARGE SCALE GENOMIC DNA]</scope>
    <source>
        <strain evidence="2 3">NCTC13316</strain>
    </source>
</reference>
<organism evidence="2 3">
    <name type="scientific">Legionella busanensis</name>
    <dbReference type="NCBI Taxonomy" id="190655"/>
    <lineage>
        <taxon>Bacteria</taxon>
        <taxon>Pseudomonadati</taxon>
        <taxon>Pseudomonadota</taxon>
        <taxon>Gammaproteobacteria</taxon>
        <taxon>Legionellales</taxon>
        <taxon>Legionellaceae</taxon>
        <taxon>Legionella</taxon>
    </lineage>
</organism>
<gene>
    <name evidence="2" type="ORF">NCTC13316_02010</name>
</gene>
<feature type="transmembrane region" description="Helical" evidence="1">
    <location>
        <begin position="73"/>
        <end position="97"/>
    </location>
</feature>
<evidence type="ECO:0000256" key="1">
    <source>
        <dbReference type="SAM" id="Phobius"/>
    </source>
</evidence>
<keyword evidence="3" id="KW-1185">Reference proteome</keyword>
<keyword evidence="1" id="KW-0812">Transmembrane</keyword>
<dbReference type="Proteomes" id="UP000254794">
    <property type="component" value="Unassembled WGS sequence"/>
</dbReference>
<keyword evidence="1" id="KW-1133">Transmembrane helix</keyword>
<accession>A0A378JLF6</accession>
<evidence type="ECO:0000313" key="2">
    <source>
        <dbReference type="EMBL" id="STX51907.1"/>
    </source>
</evidence>
<dbReference type="AlphaFoldDB" id="A0A378JLF6"/>
<keyword evidence="1" id="KW-0472">Membrane</keyword>
<proteinExistence type="predicted"/>
<evidence type="ECO:0008006" key="4">
    <source>
        <dbReference type="Google" id="ProtNLM"/>
    </source>
</evidence>